<dbReference type="GO" id="GO:0016020">
    <property type="term" value="C:membrane"/>
    <property type="evidence" value="ECO:0007669"/>
    <property type="project" value="GOC"/>
</dbReference>
<dbReference type="GO" id="GO:0005829">
    <property type="term" value="C:cytosol"/>
    <property type="evidence" value="ECO:0007669"/>
    <property type="project" value="TreeGrafter"/>
</dbReference>
<dbReference type="GO" id="GO:0000035">
    <property type="term" value="F:acyl binding"/>
    <property type="evidence" value="ECO:0007669"/>
    <property type="project" value="TreeGrafter"/>
</dbReference>
<dbReference type="Gene3D" id="1.10.1200.10">
    <property type="entry name" value="ACP-like"/>
    <property type="match status" value="1"/>
</dbReference>
<dbReference type="GO" id="GO:0000036">
    <property type="term" value="F:acyl carrier activity"/>
    <property type="evidence" value="ECO:0007669"/>
    <property type="project" value="UniProtKB-UniRule"/>
</dbReference>
<evidence type="ECO:0000256" key="1">
    <source>
        <dbReference type="ARBA" id="ARBA00022450"/>
    </source>
</evidence>
<dbReference type="EMBL" id="CP063767">
    <property type="protein sequence ID" value="QOY61415.1"/>
    <property type="molecule type" value="Genomic_DNA"/>
</dbReference>
<dbReference type="HAMAP" id="MF_01217">
    <property type="entry name" value="Acyl_carrier"/>
    <property type="match status" value="1"/>
</dbReference>
<comment type="function">
    <text evidence="7">Carrier of the growing fatty acid chain in fatty acid biosynthesis.</text>
</comment>
<dbReference type="PANTHER" id="PTHR20863:SF76">
    <property type="entry name" value="CARRIER DOMAIN-CONTAINING PROTEIN"/>
    <property type="match status" value="1"/>
</dbReference>
<dbReference type="AlphaFoldDB" id="A0A7S7M9Y8"/>
<evidence type="ECO:0000313" key="10">
    <source>
        <dbReference type="Proteomes" id="UP000593735"/>
    </source>
</evidence>
<feature type="modified residue" description="O-(pantetheine 4'-phosphoryl)serine" evidence="7">
    <location>
        <position position="39"/>
    </location>
</feature>
<organism evidence="9 10">
    <name type="scientific">Thermophilibacter immobilis</name>
    <dbReference type="NCBI Taxonomy" id="2779519"/>
    <lineage>
        <taxon>Bacteria</taxon>
        <taxon>Bacillati</taxon>
        <taxon>Actinomycetota</taxon>
        <taxon>Coriobacteriia</taxon>
        <taxon>Coriobacteriales</taxon>
        <taxon>Atopobiaceae</taxon>
        <taxon>Thermophilibacter</taxon>
    </lineage>
</organism>
<dbReference type="Proteomes" id="UP000593735">
    <property type="component" value="Chromosome"/>
</dbReference>
<dbReference type="RefSeq" id="WP_194372710.1">
    <property type="nucleotide sequence ID" value="NZ_CP063767.1"/>
</dbReference>
<evidence type="ECO:0000256" key="6">
    <source>
        <dbReference type="ARBA" id="ARBA00023160"/>
    </source>
</evidence>
<evidence type="ECO:0000256" key="7">
    <source>
        <dbReference type="HAMAP-Rule" id="MF_01217"/>
    </source>
</evidence>
<evidence type="ECO:0000313" key="9">
    <source>
        <dbReference type="EMBL" id="QOY61415.1"/>
    </source>
</evidence>
<keyword evidence="10" id="KW-1185">Reference proteome</keyword>
<protein>
    <recommendedName>
        <fullName evidence="7">Acyl carrier protein</fullName>
        <shortName evidence="7">ACP</shortName>
    </recommendedName>
</protein>
<accession>A0A7S7M9Y8</accession>
<dbReference type="GO" id="GO:0009245">
    <property type="term" value="P:lipid A biosynthetic process"/>
    <property type="evidence" value="ECO:0007669"/>
    <property type="project" value="TreeGrafter"/>
</dbReference>
<keyword evidence="7" id="KW-0963">Cytoplasm</keyword>
<evidence type="ECO:0000256" key="2">
    <source>
        <dbReference type="ARBA" id="ARBA00022516"/>
    </source>
</evidence>
<name>A0A7S7M9Y8_9ACTN</name>
<dbReference type="Pfam" id="PF00550">
    <property type="entry name" value="PP-binding"/>
    <property type="match status" value="1"/>
</dbReference>
<reference evidence="9 10" key="1">
    <citation type="submission" date="2020-10" db="EMBL/GenBank/DDBJ databases">
        <title>Olsenella immobilis sp.nov., isolated from the mud in a fermentation cellar used for the production of Chinese strong-flavoured liquor.</title>
        <authorList>
            <person name="Lu L."/>
        </authorList>
    </citation>
    <scope>NUCLEOTIDE SEQUENCE [LARGE SCALE GENOMIC DNA]</scope>
    <source>
        <strain evidence="9 10">LZLJ-2</strain>
    </source>
</reference>
<comment type="pathway">
    <text evidence="7">Lipid metabolism; fatty acid biosynthesis.</text>
</comment>
<keyword evidence="2 7" id="KW-0444">Lipid biosynthesis</keyword>
<comment type="similarity">
    <text evidence="7">Belongs to the acyl carrier protein (ACP) family.</text>
</comment>
<keyword evidence="5 7" id="KW-0443">Lipid metabolism</keyword>
<dbReference type="PANTHER" id="PTHR20863">
    <property type="entry name" value="ACYL CARRIER PROTEIN"/>
    <property type="match status" value="1"/>
</dbReference>
<comment type="subcellular location">
    <subcellularLocation>
        <location evidence="7">Cytoplasm</location>
    </subcellularLocation>
</comment>
<dbReference type="SUPFAM" id="SSF47336">
    <property type="entry name" value="ACP-like"/>
    <property type="match status" value="1"/>
</dbReference>
<dbReference type="InterPro" id="IPR036736">
    <property type="entry name" value="ACP-like_sf"/>
</dbReference>
<sequence>MDRDAILEKVVSVAQDTLDIADGVELTEGTNLKDLGADSFDLLEFVTALEDEFSLTLDDEAVGTIATIGEVVDAVESAQ</sequence>
<keyword evidence="1 7" id="KW-0596">Phosphopantetheine</keyword>
<proteinExistence type="inferred from homology"/>
<evidence type="ECO:0000256" key="3">
    <source>
        <dbReference type="ARBA" id="ARBA00022553"/>
    </source>
</evidence>
<dbReference type="PROSITE" id="PS50075">
    <property type="entry name" value="CARRIER"/>
    <property type="match status" value="1"/>
</dbReference>
<dbReference type="UniPathway" id="UPA00094"/>
<keyword evidence="6 7" id="KW-0275">Fatty acid biosynthesis</keyword>
<keyword evidence="3 7" id="KW-0597">Phosphoprotein</keyword>
<dbReference type="InterPro" id="IPR009081">
    <property type="entry name" value="PP-bd_ACP"/>
</dbReference>
<feature type="domain" description="Carrier" evidence="8">
    <location>
        <begin position="4"/>
        <end position="79"/>
    </location>
</feature>
<dbReference type="InterPro" id="IPR003231">
    <property type="entry name" value="ACP"/>
</dbReference>
<evidence type="ECO:0000256" key="4">
    <source>
        <dbReference type="ARBA" id="ARBA00022832"/>
    </source>
</evidence>
<gene>
    <name evidence="7" type="primary">acpP</name>
    <name evidence="9" type="ORF">INP52_04310</name>
</gene>
<dbReference type="KEGG" id="tio:INP52_04310"/>
<evidence type="ECO:0000256" key="5">
    <source>
        <dbReference type="ARBA" id="ARBA00023098"/>
    </source>
</evidence>
<comment type="PTM">
    <text evidence="7">4'-phosphopantetheine is transferred from CoA to a specific serine of apo-ACP by AcpS. This modification is essential for activity because fatty acids are bound in thioester linkage to the sulfhydryl of the prosthetic group.</text>
</comment>
<keyword evidence="4 7" id="KW-0276">Fatty acid metabolism</keyword>
<evidence type="ECO:0000259" key="8">
    <source>
        <dbReference type="PROSITE" id="PS50075"/>
    </source>
</evidence>